<organism evidence="2 3">
    <name type="scientific">Cytospora mali</name>
    <name type="common">Apple Valsa canker fungus</name>
    <name type="synonym">Valsa mali</name>
    <dbReference type="NCBI Taxonomy" id="578113"/>
    <lineage>
        <taxon>Eukaryota</taxon>
        <taxon>Fungi</taxon>
        <taxon>Dikarya</taxon>
        <taxon>Ascomycota</taxon>
        <taxon>Pezizomycotina</taxon>
        <taxon>Sordariomycetes</taxon>
        <taxon>Sordariomycetidae</taxon>
        <taxon>Diaporthales</taxon>
        <taxon>Cytosporaceae</taxon>
        <taxon>Cytospora</taxon>
    </lineage>
</organism>
<evidence type="ECO:0000313" key="2">
    <source>
        <dbReference type="EMBL" id="KUI69055.1"/>
    </source>
</evidence>
<accession>A0A194VZ33</accession>
<name>A0A194VZ33_CYTMA</name>
<keyword evidence="3" id="KW-1185">Reference proteome</keyword>
<keyword evidence="1" id="KW-0812">Transmembrane</keyword>
<keyword evidence="1" id="KW-0472">Membrane</keyword>
<feature type="transmembrane region" description="Helical" evidence="1">
    <location>
        <begin position="194"/>
        <end position="222"/>
    </location>
</feature>
<reference evidence="2" key="1">
    <citation type="submission" date="2014-12" db="EMBL/GenBank/DDBJ databases">
        <title>Genome Sequence of Valsa Canker Pathogens Uncovers a Specific Adaption of Colonization on Woody Bark.</title>
        <authorList>
            <person name="Yin Z."/>
            <person name="Liu H."/>
            <person name="Gao X."/>
            <person name="Li Z."/>
            <person name="Song N."/>
            <person name="Ke X."/>
            <person name="Dai Q."/>
            <person name="Wu Y."/>
            <person name="Sun Y."/>
            <person name="Xu J.-R."/>
            <person name="Kang Z.K."/>
            <person name="Wang L."/>
            <person name="Huang L."/>
        </authorList>
    </citation>
    <scope>NUCLEOTIDE SEQUENCE [LARGE SCALE GENOMIC DNA]</scope>
    <source>
        <strain evidence="2">03-8</strain>
    </source>
</reference>
<evidence type="ECO:0000256" key="1">
    <source>
        <dbReference type="SAM" id="Phobius"/>
    </source>
</evidence>
<sequence length="243" mass="25550">MTGIMAPSDVEFPILVNGSSLCSMQDETLSVHVVFNVDTFTWVQLLHLLPELRLGLPIPDPHLLEQDVRRIEHDVRVAAQRALVSQEPRQLSRLGRHLEALAGLCQGPAEASLGDAVLLEDVPDLAADGVAGLVHRDWAGVLFIQVDGADVEEGLGLGLLAGCLGRSFVVRFLAAGPWLLRRGTAVFLAWSRGIGAVGAVGLALLVVGLGGCNATVLGSILVKARASLGVQDQDVAIAAAEIL</sequence>
<dbReference type="EMBL" id="CM003101">
    <property type="protein sequence ID" value="KUI69055.1"/>
    <property type="molecule type" value="Genomic_DNA"/>
</dbReference>
<gene>
    <name evidence="2" type="ORF">VM1G_11528</name>
</gene>
<evidence type="ECO:0000313" key="3">
    <source>
        <dbReference type="Proteomes" id="UP000078559"/>
    </source>
</evidence>
<dbReference type="Proteomes" id="UP000078559">
    <property type="component" value="Chromosome 4"/>
</dbReference>
<dbReference type="AlphaFoldDB" id="A0A194VZ33"/>
<proteinExistence type="predicted"/>
<protein>
    <submittedName>
        <fullName evidence="2">Uncharacterized protein</fullName>
    </submittedName>
</protein>
<keyword evidence="1" id="KW-1133">Transmembrane helix</keyword>